<feature type="non-terminal residue" evidence="1">
    <location>
        <position position="1"/>
    </location>
</feature>
<protein>
    <submittedName>
        <fullName evidence="1">1034_t:CDS:1</fullName>
    </submittedName>
</protein>
<evidence type="ECO:0000313" key="1">
    <source>
        <dbReference type="EMBL" id="CAG8477293.1"/>
    </source>
</evidence>
<keyword evidence="2" id="KW-1185">Reference proteome</keyword>
<sequence length="169" mass="19430">DLDKLLRQFFIIQLSFVSATDEEINITNKYANITVSNPFKSDINYELEDIFSSSKGSFKSRIFIDGLQMILPPFCLLFPSSYYKEEELLDNTFKDIKYLQYSYLLLIEGIKKCCGLKKHGNAQSKTLRTFALGLIIHTLHFASIAYFFSSSDDESSRKSSFLCETDSNF</sequence>
<name>A0ACA9KJG2_9GLOM</name>
<gene>
    <name evidence="1" type="ORF">SCALOS_LOCUS2280</name>
</gene>
<dbReference type="Proteomes" id="UP000789860">
    <property type="component" value="Unassembled WGS sequence"/>
</dbReference>
<reference evidence="1" key="1">
    <citation type="submission" date="2021-06" db="EMBL/GenBank/DDBJ databases">
        <authorList>
            <person name="Kallberg Y."/>
            <person name="Tangrot J."/>
            <person name="Rosling A."/>
        </authorList>
    </citation>
    <scope>NUCLEOTIDE SEQUENCE</scope>
    <source>
        <strain evidence="1">AU212A</strain>
    </source>
</reference>
<organism evidence="1 2">
    <name type="scientific">Scutellospora calospora</name>
    <dbReference type="NCBI Taxonomy" id="85575"/>
    <lineage>
        <taxon>Eukaryota</taxon>
        <taxon>Fungi</taxon>
        <taxon>Fungi incertae sedis</taxon>
        <taxon>Mucoromycota</taxon>
        <taxon>Glomeromycotina</taxon>
        <taxon>Glomeromycetes</taxon>
        <taxon>Diversisporales</taxon>
        <taxon>Gigasporaceae</taxon>
        <taxon>Scutellospora</taxon>
    </lineage>
</organism>
<accession>A0ACA9KJG2</accession>
<evidence type="ECO:0000313" key="2">
    <source>
        <dbReference type="Proteomes" id="UP000789860"/>
    </source>
</evidence>
<proteinExistence type="predicted"/>
<dbReference type="EMBL" id="CAJVPM010001961">
    <property type="protein sequence ID" value="CAG8477293.1"/>
    <property type="molecule type" value="Genomic_DNA"/>
</dbReference>
<comment type="caution">
    <text evidence="1">The sequence shown here is derived from an EMBL/GenBank/DDBJ whole genome shotgun (WGS) entry which is preliminary data.</text>
</comment>